<dbReference type="PATRIC" id="fig|1423776.4.peg.1673"/>
<name>A0A0R1LPZ0_9LACO</name>
<dbReference type="PROSITE" id="PS51257">
    <property type="entry name" value="PROKAR_LIPOPROTEIN"/>
    <property type="match status" value="1"/>
</dbReference>
<feature type="signal peptide" evidence="1">
    <location>
        <begin position="1"/>
        <end position="22"/>
    </location>
</feature>
<dbReference type="AlphaFoldDB" id="A0A0R1LPZ0"/>
<comment type="caution">
    <text evidence="2">The sequence shown here is derived from an EMBL/GenBank/DDBJ whole genome shotgun (WGS) entry which is preliminary data.</text>
</comment>
<organism evidence="2 3">
    <name type="scientific">Secundilactobacillus odoratitofui DSM 19909 = JCM 15043</name>
    <dbReference type="NCBI Taxonomy" id="1423776"/>
    <lineage>
        <taxon>Bacteria</taxon>
        <taxon>Bacillati</taxon>
        <taxon>Bacillota</taxon>
        <taxon>Bacilli</taxon>
        <taxon>Lactobacillales</taxon>
        <taxon>Lactobacillaceae</taxon>
        <taxon>Secundilactobacillus</taxon>
    </lineage>
</organism>
<evidence type="ECO:0000313" key="3">
    <source>
        <dbReference type="Proteomes" id="UP000051160"/>
    </source>
</evidence>
<evidence type="ECO:0008006" key="4">
    <source>
        <dbReference type="Google" id="ProtNLM"/>
    </source>
</evidence>
<dbReference type="EMBL" id="AZEE01000029">
    <property type="protein sequence ID" value="KRK97616.1"/>
    <property type="molecule type" value="Genomic_DNA"/>
</dbReference>
<dbReference type="OrthoDB" id="9990602at2"/>
<protein>
    <recommendedName>
        <fullName evidence="4">Lipoprotein</fullName>
    </recommendedName>
</protein>
<gene>
    <name evidence="2" type="ORF">FD04_GL001652</name>
</gene>
<evidence type="ECO:0000256" key="1">
    <source>
        <dbReference type="SAM" id="SignalP"/>
    </source>
</evidence>
<dbReference type="Proteomes" id="UP000051160">
    <property type="component" value="Unassembled WGS sequence"/>
</dbReference>
<feature type="chain" id="PRO_5038522751" description="Lipoprotein" evidence="1">
    <location>
        <begin position="23"/>
        <end position="189"/>
    </location>
</feature>
<accession>A0A0R1LPZ0</accession>
<keyword evidence="3" id="KW-1185">Reference proteome</keyword>
<reference evidence="2 3" key="1">
    <citation type="journal article" date="2015" name="Genome Announc.">
        <title>Expanding the biotechnology potential of lactobacilli through comparative genomics of 213 strains and associated genera.</title>
        <authorList>
            <person name="Sun Z."/>
            <person name="Harris H.M."/>
            <person name="McCann A."/>
            <person name="Guo C."/>
            <person name="Argimon S."/>
            <person name="Zhang W."/>
            <person name="Yang X."/>
            <person name="Jeffery I.B."/>
            <person name="Cooney J.C."/>
            <person name="Kagawa T.F."/>
            <person name="Liu W."/>
            <person name="Song Y."/>
            <person name="Salvetti E."/>
            <person name="Wrobel A."/>
            <person name="Rasinkangas P."/>
            <person name="Parkhill J."/>
            <person name="Rea M.C."/>
            <person name="O'Sullivan O."/>
            <person name="Ritari J."/>
            <person name="Douillard F.P."/>
            <person name="Paul Ross R."/>
            <person name="Yang R."/>
            <person name="Briner A.E."/>
            <person name="Felis G.E."/>
            <person name="de Vos W.M."/>
            <person name="Barrangou R."/>
            <person name="Klaenhammer T.R."/>
            <person name="Caufield P.W."/>
            <person name="Cui Y."/>
            <person name="Zhang H."/>
            <person name="O'Toole P.W."/>
        </authorList>
    </citation>
    <scope>NUCLEOTIDE SEQUENCE [LARGE SCALE GENOMIC DNA]</scope>
    <source>
        <strain evidence="2 3">DSM 19909</strain>
    </source>
</reference>
<dbReference type="STRING" id="1423776.FD04_GL001652"/>
<proteinExistence type="predicted"/>
<sequence>MIKNIKLMGMLLVIVLACSACGFQKSVKTDADQKGVGAMQAEVVDKKSLNIVRNEKTSFLFEGTPYMEGIHLGTGKNRYPSYVETSRDASIVETKGKHTASFSAVKAANMGTDANPGTMQQSVDSGNYYPFWYAGNAIKRDNQPRYLLNILIKSDRYWLSVSKKMYDEVSISQYINVLGNKFRVIHRHR</sequence>
<evidence type="ECO:0000313" key="2">
    <source>
        <dbReference type="EMBL" id="KRK97616.1"/>
    </source>
</evidence>
<dbReference type="RefSeq" id="WP_054701680.1">
    <property type="nucleotide sequence ID" value="NZ_AZEE01000029.1"/>
</dbReference>
<keyword evidence="1" id="KW-0732">Signal</keyword>